<name>A0ABX1PWK0_9RHOO</name>
<reference evidence="1 2" key="1">
    <citation type="submission" date="2019-12" db="EMBL/GenBank/DDBJ databases">
        <title>Comparative genomics gives insights into the taxonomy of the Azoarcus-Aromatoleum group and reveals separate origins of nif in the plant-associated Azoarcus and non-plant-associated Aromatoleum sub-groups.</title>
        <authorList>
            <person name="Lafos M."/>
            <person name="Maluk M."/>
            <person name="Batista M."/>
            <person name="Junghare M."/>
            <person name="Carmona M."/>
            <person name="Faoro H."/>
            <person name="Cruz L.M."/>
            <person name="Battistoni F."/>
            <person name="De Souza E."/>
            <person name="Pedrosa F."/>
            <person name="Chen W.-M."/>
            <person name="Poole P.S."/>
            <person name="Dixon R.A."/>
            <person name="James E.K."/>
        </authorList>
    </citation>
    <scope>NUCLEOTIDE SEQUENCE [LARGE SCALE GENOMIC DNA]</scope>
    <source>
        <strain evidence="1 2">Td21</strain>
    </source>
</reference>
<accession>A0ABX1PWK0</accession>
<organism evidence="1 2">
    <name type="scientific">Aromatoleum toluvorans</name>
    <dbReference type="NCBI Taxonomy" id="92002"/>
    <lineage>
        <taxon>Bacteria</taxon>
        <taxon>Pseudomonadati</taxon>
        <taxon>Pseudomonadota</taxon>
        <taxon>Betaproteobacteria</taxon>
        <taxon>Rhodocyclales</taxon>
        <taxon>Rhodocyclaceae</taxon>
        <taxon>Aromatoleum</taxon>
    </lineage>
</organism>
<evidence type="ECO:0008006" key="3">
    <source>
        <dbReference type="Google" id="ProtNLM"/>
    </source>
</evidence>
<dbReference type="RefSeq" id="WP_169255706.1">
    <property type="nucleotide sequence ID" value="NZ_WTVN01000010.1"/>
</dbReference>
<dbReference type="EMBL" id="WTVN01000010">
    <property type="protein sequence ID" value="NMG43814.1"/>
    <property type="molecule type" value="Genomic_DNA"/>
</dbReference>
<protein>
    <recommendedName>
        <fullName evidence="3">DUF559 domain-containing protein</fullName>
    </recommendedName>
</protein>
<gene>
    <name evidence="1" type="ORF">GPA22_08730</name>
</gene>
<dbReference type="Proteomes" id="UP000623795">
    <property type="component" value="Unassembled WGS sequence"/>
</dbReference>
<keyword evidence="2" id="KW-1185">Reference proteome</keyword>
<evidence type="ECO:0000313" key="2">
    <source>
        <dbReference type="Proteomes" id="UP000623795"/>
    </source>
</evidence>
<comment type="caution">
    <text evidence="1">The sequence shown here is derived from an EMBL/GenBank/DDBJ whole genome shotgun (WGS) entry which is preliminary data.</text>
</comment>
<proteinExistence type="predicted"/>
<evidence type="ECO:0000313" key="1">
    <source>
        <dbReference type="EMBL" id="NMG43814.1"/>
    </source>
</evidence>
<sequence length="258" mass="28921">MPQTGDFGKDINLLVQNVARLFAHEGNAKLVSILSYATISADQTGFDNWDGGTDIYTVYLEVPQAIYLEINAELDAIAKAIQERLGTFLHRYDRTWIGGIAISPQLIESESWQQDARDWLSGEGITNQGRVRSNNIASRQCDGLLFRSVPEINLYRALKSKGLTFAPLPVFLKGGKEYSRIEPDFILIKDGIVFCIEIDGDTVHKETPAEANARTRILSNEGAIVERFTASRCDTPEKAEELAREVLVLIEKHRRNRP</sequence>